<evidence type="ECO:0000256" key="2">
    <source>
        <dbReference type="ARBA" id="ARBA00022723"/>
    </source>
</evidence>
<evidence type="ECO:0000256" key="1">
    <source>
        <dbReference type="ARBA" id="ARBA00001946"/>
    </source>
</evidence>
<evidence type="ECO:0000256" key="4">
    <source>
        <dbReference type="ARBA" id="ARBA00022842"/>
    </source>
</evidence>
<comment type="cofactor">
    <cofactor evidence="1">
        <name>Mg(2+)</name>
        <dbReference type="ChEBI" id="CHEBI:18420"/>
    </cofactor>
</comment>
<accession>A0A382MKB8</accession>
<evidence type="ECO:0000256" key="6">
    <source>
        <dbReference type="ARBA" id="ARBA00048451"/>
    </source>
</evidence>
<dbReference type="EC" id="2.7.1.4" evidence="5"/>
<evidence type="ECO:0000313" key="7">
    <source>
        <dbReference type="EMBL" id="SVC49100.1"/>
    </source>
</evidence>
<dbReference type="Pfam" id="PF00480">
    <property type="entry name" value="ROK"/>
    <property type="match status" value="1"/>
</dbReference>
<sequence>MDIIDKKVIPTRDPKNTFVDIISFFNQYEINKLGVGTFGPLILDNDSTECGLIVAESKKGWKNINVVGELSIISSNIFVDTDVNAAALGEYYYGSGNLCQTLVYVTVGTGIGVGVLLGGKPHVGNFHLEIGHMIIPNSDNFEGVCGIHGNCWEGLASGPSMQSRWKDQASDLPEKHVAWELEAELLAMGLVNIISNHSPDRIILGGGVMNQKHLFPMIRTKVKELWNNFTPLVPLSDLILEPKLGKDSGIVGSLSLTRDEN</sequence>
<keyword evidence="2" id="KW-0479">Metal-binding</keyword>
<name>A0A382MKB8_9ZZZZ</name>
<dbReference type="PANTHER" id="PTHR42742">
    <property type="entry name" value="TRANSCRIPTIONAL REPRESSOR MPRA"/>
    <property type="match status" value="1"/>
</dbReference>
<comment type="catalytic activity">
    <reaction evidence="6">
        <text>D-fructose + ATP = D-fructose 6-phosphate + ADP + H(+)</text>
        <dbReference type="Rhea" id="RHEA:16125"/>
        <dbReference type="ChEBI" id="CHEBI:15378"/>
        <dbReference type="ChEBI" id="CHEBI:30616"/>
        <dbReference type="ChEBI" id="CHEBI:37721"/>
        <dbReference type="ChEBI" id="CHEBI:61527"/>
        <dbReference type="ChEBI" id="CHEBI:456216"/>
        <dbReference type="EC" id="2.7.1.4"/>
    </reaction>
</comment>
<protein>
    <recommendedName>
        <fullName evidence="5">fructokinase</fullName>
        <ecNumber evidence="5">2.7.1.4</ecNumber>
    </recommendedName>
</protein>
<dbReference type="Gene3D" id="3.30.420.40">
    <property type="match status" value="2"/>
</dbReference>
<dbReference type="InterPro" id="IPR051804">
    <property type="entry name" value="Carb_Metab_Reg_Kinase/Isom"/>
</dbReference>
<evidence type="ECO:0000256" key="5">
    <source>
        <dbReference type="ARBA" id="ARBA00038887"/>
    </source>
</evidence>
<dbReference type="AlphaFoldDB" id="A0A382MKB8"/>
<dbReference type="PANTHER" id="PTHR42742:SF3">
    <property type="entry name" value="FRUCTOKINASE"/>
    <property type="match status" value="1"/>
</dbReference>
<dbReference type="EMBL" id="UINC01094129">
    <property type="protein sequence ID" value="SVC49100.1"/>
    <property type="molecule type" value="Genomic_DNA"/>
</dbReference>
<proteinExistence type="predicted"/>
<keyword evidence="4" id="KW-0460">Magnesium</keyword>
<dbReference type="InterPro" id="IPR043129">
    <property type="entry name" value="ATPase_NBD"/>
</dbReference>
<reference evidence="7" key="1">
    <citation type="submission" date="2018-05" db="EMBL/GenBank/DDBJ databases">
        <authorList>
            <person name="Lanie J.A."/>
            <person name="Ng W.-L."/>
            <person name="Kazmierczak K.M."/>
            <person name="Andrzejewski T.M."/>
            <person name="Davidsen T.M."/>
            <person name="Wayne K.J."/>
            <person name="Tettelin H."/>
            <person name="Glass J.I."/>
            <person name="Rusch D."/>
            <person name="Podicherti R."/>
            <person name="Tsui H.-C.T."/>
            <person name="Winkler M.E."/>
        </authorList>
    </citation>
    <scope>NUCLEOTIDE SEQUENCE</scope>
</reference>
<dbReference type="InterPro" id="IPR000600">
    <property type="entry name" value="ROK"/>
</dbReference>
<gene>
    <name evidence="7" type="ORF">METZ01_LOCUS301954</name>
</gene>
<evidence type="ECO:0000256" key="3">
    <source>
        <dbReference type="ARBA" id="ARBA00022833"/>
    </source>
</evidence>
<dbReference type="CDD" id="cd24067">
    <property type="entry name" value="ASKHA_NBD_ROK_BsFRK-like"/>
    <property type="match status" value="1"/>
</dbReference>
<dbReference type="SUPFAM" id="SSF53067">
    <property type="entry name" value="Actin-like ATPase domain"/>
    <property type="match status" value="2"/>
</dbReference>
<organism evidence="7">
    <name type="scientific">marine metagenome</name>
    <dbReference type="NCBI Taxonomy" id="408172"/>
    <lineage>
        <taxon>unclassified sequences</taxon>
        <taxon>metagenomes</taxon>
        <taxon>ecological metagenomes</taxon>
    </lineage>
</organism>
<dbReference type="GO" id="GO:0046872">
    <property type="term" value="F:metal ion binding"/>
    <property type="evidence" value="ECO:0007669"/>
    <property type="project" value="UniProtKB-KW"/>
</dbReference>
<keyword evidence="3" id="KW-0862">Zinc</keyword>
<dbReference type="GO" id="GO:0008865">
    <property type="term" value="F:fructokinase activity"/>
    <property type="evidence" value="ECO:0007669"/>
    <property type="project" value="UniProtKB-EC"/>
</dbReference>